<evidence type="ECO:0000313" key="1">
    <source>
        <dbReference type="EMBL" id="OWK41119.1"/>
    </source>
</evidence>
<accession>A0A225DVB7</accession>
<evidence type="ECO:0000313" key="2">
    <source>
        <dbReference type="Proteomes" id="UP000214646"/>
    </source>
</evidence>
<gene>
    <name evidence="1" type="ORF">FRUB_05011</name>
</gene>
<reference evidence="2" key="1">
    <citation type="submission" date="2017-06" db="EMBL/GenBank/DDBJ databases">
        <title>Genome analysis of Fimbriiglobus ruber SP5, the first member of the order Planctomycetales with confirmed chitinolytic capability.</title>
        <authorList>
            <person name="Ravin N.V."/>
            <person name="Rakitin A.L."/>
            <person name="Ivanova A.A."/>
            <person name="Beletsky A.V."/>
            <person name="Kulichevskaya I.S."/>
            <person name="Mardanov A.V."/>
            <person name="Dedysh S.N."/>
        </authorList>
    </citation>
    <scope>NUCLEOTIDE SEQUENCE [LARGE SCALE GENOMIC DNA]</scope>
    <source>
        <strain evidence="2">SP5</strain>
    </source>
</reference>
<dbReference type="Proteomes" id="UP000214646">
    <property type="component" value="Unassembled WGS sequence"/>
</dbReference>
<organism evidence="1 2">
    <name type="scientific">Fimbriiglobus ruber</name>
    <dbReference type="NCBI Taxonomy" id="1908690"/>
    <lineage>
        <taxon>Bacteria</taxon>
        <taxon>Pseudomonadati</taxon>
        <taxon>Planctomycetota</taxon>
        <taxon>Planctomycetia</taxon>
        <taxon>Gemmatales</taxon>
        <taxon>Gemmataceae</taxon>
        <taxon>Fimbriiglobus</taxon>
    </lineage>
</organism>
<dbReference type="EMBL" id="NIDE01000007">
    <property type="protein sequence ID" value="OWK41119.1"/>
    <property type="molecule type" value="Genomic_DNA"/>
</dbReference>
<comment type="caution">
    <text evidence="1">The sequence shown here is derived from an EMBL/GenBank/DDBJ whole genome shotgun (WGS) entry which is preliminary data.</text>
</comment>
<name>A0A225DVB7_9BACT</name>
<keyword evidence="2" id="KW-1185">Reference proteome</keyword>
<dbReference type="AlphaFoldDB" id="A0A225DVB7"/>
<sequence length="49" mass="5577">MIDRTNAGSEIGAELLAHAHILFEHWERVRDGTITRGTFRRNYLGVAPK</sequence>
<protein>
    <submittedName>
        <fullName evidence="1">Uncharacterized protein</fullName>
    </submittedName>
</protein>
<proteinExistence type="predicted"/>